<keyword evidence="3" id="KW-1185">Reference proteome</keyword>
<evidence type="ECO:0000313" key="3">
    <source>
        <dbReference type="Proteomes" id="UP000294508"/>
    </source>
</evidence>
<organism evidence="2 3">
    <name type="scientific">Kribbella steppae</name>
    <dbReference type="NCBI Taxonomy" id="2512223"/>
    <lineage>
        <taxon>Bacteria</taxon>
        <taxon>Bacillati</taxon>
        <taxon>Actinomycetota</taxon>
        <taxon>Actinomycetes</taxon>
        <taxon>Propionibacteriales</taxon>
        <taxon>Kribbellaceae</taxon>
        <taxon>Kribbella</taxon>
    </lineage>
</organism>
<feature type="signal peptide" evidence="1">
    <location>
        <begin position="1"/>
        <end position="30"/>
    </location>
</feature>
<gene>
    <name evidence="2" type="ORF">EV652_105235</name>
</gene>
<sequence length="63" mass="6446">MRTKIVKTVAAGTIVSLGLAAVAFTPAAYATTTSDQTTAHVTTAPHLAVLTDPIIQIPTRKAA</sequence>
<evidence type="ECO:0000313" key="2">
    <source>
        <dbReference type="EMBL" id="TCO30241.1"/>
    </source>
</evidence>
<protein>
    <submittedName>
        <fullName evidence="2">Uncharacterized protein</fullName>
    </submittedName>
</protein>
<keyword evidence="1" id="KW-0732">Signal</keyword>
<dbReference type="RefSeq" id="WP_132209918.1">
    <property type="nucleotide sequence ID" value="NZ_SLWN01000005.1"/>
</dbReference>
<proteinExistence type="predicted"/>
<comment type="caution">
    <text evidence="2">The sequence shown here is derived from an EMBL/GenBank/DDBJ whole genome shotgun (WGS) entry which is preliminary data.</text>
</comment>
<name>A0A4R2HNR1_9ACTN</name>
<dbReference type="EMBL" id="SLWN01000005">
    <property type="protein sequence ID" value="TCO30241.1"/>
    <property type="molecule type" value="Genomic_DNA"/>
</dbReference>
<evidence type="ECO:0000256" key="1">
    <source>
        <dbReference type="SAM" id="SignalP"/>
    </source>
</evidence>
<reference evidence="2 3" key="1">
    <citation type="journal article" date="2015" name="Stand. Genomic Sci.">
        <title>Genomic Encyclopedia of Bacterial and Archaeal Type Strains, Phase III: the genomes of soil and plant-associated and newly described type strains.</title>
        <authorList>
            <person name="Whitman W.B."/>
            <person name="Woyke T."/>
            <person name="Klenk H.P."/>
            <person name="Zhou Y."/>
            <person name="Lilburn T.G."/>
            <person name="Beck B.J."/>
            <person name="De Vos P."/>
            <person name="Vandamme P."/>
            <person name="Eisen J.A."/>
            <person name="Garrity G."/>
            <person name="Hugenholtz P."/>
            <person name="Kyrpides N.C."/>
        </authorList>
    </citation>
    <scope>NUCLEOTIDE SEQUENCE [LARGE SCALE GENOMIC DNA]</scope>
    <source>
        <strain evidence="2 3">VKM Ac-2572</strain>
    </source>
</reference>
<feature type="chain" id="PRO_5020318677" evidence="1">
    <location>
        <begin position="31"/>
        <end position="63"/>
    </location>
</feature>
<accession>A0A4R2HNR1</accession>
<dbReference type="Proteomes" id="UP000294508">
    <property type="component" value="Unassembled WGS sequence"/>
</dbReference>
<dbReference type="AlphaFoldDB" id="A0A4R2HNR1"/>